<keyword evidence="2" id="KW-0472">Membrane</keyword>
<evidence type="ECO:0000313" key="3">
    <source>
        <dbReference type="EMBL" id="MEJ2869909.1"/>
    </source>
</evidence>
<name>A0ABU8MSH9_9PSEU</name>
<comment type="caution">
    <text evidence="3">The sequence shown here is derived from an EMBL/GenBank/DDBJ whole genome shotgun (WGS) entry which is preliminary data.</text>
</comment>
<dbReference type="Proteomes" id="UP001385809">
    <property type="component" value="Unassembled WGS sequence"/>
</dbReference>
<evidence type="ECO:0000313" key="4">
    <source>
        <dbReference type="Proteomes" id="UP001385809"/>
    </source>
</evidence>
<organism evidence="3 4">
    <name type="scientific">Actinomycetospora aurantiaca</name>
    <dbReference type="NCBI Taxonomy" id="3129233"/>
    <lineage>
        <taxon>Bacteria</taxon>
        <taxon>Bacillati</taxon>
        <taxon>Actinomycetota</taxon>
        <taxon>Actinomycetes</taxon>
        <taxon>Pseudonocardiales</taxon>
        <taxon>Pseudonocardiaceae</taxon>
        <taxon>Actinomycetospora</taxon>
    </lineage>
</organism>
<keyword evidence="4" id="KW-1185">Reference proteome</keyword>
<protein>
    <submittedName>
        <fullName evidence="3">Uncharacterized protein</fullName>
    </submittedName>
</protein>
<feature type="compositionally biased region" description="Pro residues" evidence="1">
    <location>
        <begin position="29"/>
        <end position="41"/>
    </location>
</feature>
<proteinExistence type="predicted"/>
<gene>
    <name evidence="3" type="ORF">WCD74_19225</name>
</gene>
<accession>A0ABU8MSH9</accession>
<evidence type="ECO:0000256" key="2">
    <source>
        <dbReference type="SAM" id="Phobius"/>
    </source>
</evidence>
<dbReference type="EMBL" id="JBBEGN010000009">
    <property type="protein sequence ID" value="MEJ2869909.1"/>
    <property type="molecule type" value="Genomic_DNA"/>
</dbReference>
<feature type="transmembrane region" description="Helical" evidence="2">
    <location>
        <begin position="49"/>
        <end position="69"/>
    </location>
</feature>
<feature type="region of interest" description="Disordered" evidence="1">
    <location>
        <begin position="1"/>
        <end position="42"/>
    </location>
</feature>
<keyword evidence="2" id="KW-1133">Transmembrane helix</keyword>
<feature type="compositionally biased region" description="Low complexity" evidence="1">
    <location>
        <begin position="1"/>
        <end position="28"/>
    </location>
</feature>
<sequence length="78" mass="8333">MTAPYGPGDPQQPGPGRQYPQYCQYPQHPQQPPGYGPPPAEPSSVRTAFGLWIAALALYLVGQLLAVLLPPTAEDYAA</sequence>
<keyword evidence="2" id="KW-0812">Transmembrane</keyword>
<dbReference type="RefSeq" id="WP_337696483.1">
    <property type="nucleotide sequence ID" value="NZ_JBBEGN010000009.1"/>
</dbReference>
<evidence type="ECO:0000256" key="1">
    <source>
        <dbReference type="SAM" id="MobiDB-lite"/>
    </source>
</evidence>
<reference evidence="3 4" key="1">
    <citation type="submission" date="2024-03" db="EMBL/GenBank/DDBJ databases">
        <title>Actinomycetospora sp. OC33-EN08, a novel actinomycete isolated from wild orchid (Aerides multiflora).</title>
        <authorList>
            <person name="Suriyachadkun C."/>
        </authorList>
    </citation>
    <scope>NUCLEOTIDE SEQUENCE [LARGE SCALE GENOMIC DNA]</scope>
    <source>
        <strain evidence="3 4">OC33-EN08</strain>
    </source>
</reference>